<dbReference type="KEGG" id="elv:FNIIJ_069"/>
<dbReference type="InterPro" id="IPR008909">
    <property type="entry name" value="DALR_anticod-bd"/>
</dbReference>
<evidence type="ECO:0000259" key="11">
    <source>
        <dbReference type="SMART" id="SM00836"/>
    </source>
</evidence>
<dbReference type="SUPFAM" id="SSF52374">
    <property type="entry name" value="Nucleotidylyl transferase"/>
    <property type="match status" value="1"/>
</dbReference>
<evidence type="ECO:0000256" key="5">
    <source>
        <dbReference type="ARBA" id="ARBA00022840"/>
    </source>
</evidence>
<evidence type="ECO:0000256" key="8">
    <source>
        <dbReference type="ARBA" id="ARBA00049339"/>
    </source>
</evidence>
<keyword evidence="2 9" id="KW-0963">Cytoplasm</keyword>
<evidence type="ECO:0000256" key="2">
    <source>
        <dbReference type="ARBA" id="ARBA00022490"/>
    </source>
</evidence>
<dbReference type="GO" id="GO:0006420">
    <property type="term" value="P:arginyl-tRNA aminoacylation"/>
    <property type="evidence" value="ECO:0007669"/>
    <property type="project" value="UniProtKB-UniRule"/>
</dbReference>
<evidence type="ECO:0000313" key="13">
    <source>
        <dbReference type="Proteomes" id="UP000027148"/>
    </source>
</evidence>
<evidence type="ECO:0000256" key="6">
    <source>
        <dbReference type="ARBA" id="ARBA00022917"/>
    </source>
</evidence>
<dbReference type="InterPro" id="IPR001412">
    <property type="entry name" value="aa-tRNA-synth_I_CS"/>
</dbReference>
<dbReference type="GO" id="GO:0005737">
    <property type="term" value="C:cytoplasm"/>
    <property type="evidence" value="ECO:0007669"/>
    <property type="project" value="UniProtKB-SubCell"/>
</dbReference>
<dbReference type="InterPro" id="IPR001278">
    <property type="entry name" value="Arg-tRNA-ligase"/>
</dbReference>
<evidence type="ECO:0000256" key="4">
    <source>
        <dbReference type="ARBA" id="ARBA00022741"/>
    </source>
</evidence>
<accession>A0A068DWI6</accession>
<comment type="subunit">
    <text evidence="9">Monomer.</text>
</comment>
<dbReference type="EC" id="6.1.1.19" evidence="9"/>
<dbReference type="HAMAP" id="MF_00123">
    <property type="entry name" value="Arg_tRNA_synth"/>
    <property type="match status" value="1"/>
</dbReference>
<keyword evidence="3 9" id="KW-0436">Ligase</keyword>
<dbReference type="PANTHER" id="PTHR11956">
    <property type="entry name" value="ARGINYL-TRNA SYNTHETASE"/>
    <property type="match status" value="1"/>
</dbReference>
<dbReference type="Pfam" id="PF00750">
    <property type="entry name" value="tRNA-synt_1d"/>
    <property type="match status" value="1"/>
</dbReference>
<keyword evidence="13" id="KW-1185">Reference proteome</keyword>
<dbReference type="OrthoDB" id="9805987at2"/>
<dbReference type="Proteomes" id="UP000027148">
    <property type="component" value="Chromosome"/>
</dbReference>
<dbReference type="NCBIfam" id="TIGR00456">
    <property type="entry name" value="argS"/>
    <property type="match status" value="1"/>
</dbReference>
<dbReference type="GO" id="GO:0004814">
    <property type="term" value="F:arginine-tRNA ligase activity"/>
    <property type="evidence" value="ECO:0007669"/>
    <property type="project" value="UniProtKB-UniRule"/>
</dbReference>
<organism evidence="12 13">
    <name type="scientific">Candidatus Walczuchella monophlebidarum</name>
    <dbReference type="NCBI Taxonomy" id="1415657"/>
    <lineage>
        <taxon>Bacteria</taxon>
        <taxon>Pseudomonadati</taxon>
        <taxon>Bacteroidota</taxon>
        <taxon>Flavobacteriia</taxon>
        <taxon>Flavobacteriales</taxon>
        <taxon>Candidatus Walczuchella</taxon>
    </lineage>
</organism>
<sequence>MKSTLERLIPVLYEAVTHVTGIKNTLSLVIQYTKKEFPGYITLVLLPLMKILKQSPEKMGNQIGKYVKKHSQIIQSFRYINGFLNFECTDSYYNELLKELSSSNFLTTTSSDKKTLMIEYSSPNTNKPLHLGHIRNMVLGHSISELFKSVGKKVIKIQILNDRGIHICKSMLAWNKFSGGETPENSGMKGDHLVGKYYVCFEKAYRKEVNDLCAQGFDEKKAKKEAPIMQEVHQLLRLWESGDEKILALWKKMNNWVYQGFKKTYRQLDINFDYTQYESNTYLLGKRVIEEGIKKKVFFYKEDGSVWVDLTKEGLDEKLLLRANGTAVYLTQDLGTTIERFEKYPIDSLIFLVGEEQKYHFRALFIILKKLGYVWADKLFHLSYGMVELPSGKMKSREGIVVDADDLLEQMNQVAKKITKELGKVHDYSSTDLKTLSLGALKYHLLKVDPKKRIMFNPETSVDFKGNTGTYIQYTYSRIRSLERKAMAIASKNIHPYSPSEEEKYLLKILEQYPSLVKSSAENFSPAILANYIYELAKSFNDFYQNVSVKIIQDKNLDQAIFRLKLSILCGEVLKLGLKLLGINMPERM</sequence>
<evidence type="ECO:0000256" key="10">
    <source>
        <dbReference type="RuleBase" id="RU363038"/>
    </source>
</evidence>
<dbReference type="PRINTS" id="PR01038">
    <property type="entry name" value="TRNASYNTHARG"/>
</dbReference>
<feature type="domain" description="DALR anticodon binding" evidence="11">
    <location>
        <begin position="472"/>
        <end position="589"/>
    </location>
</feature>
<dbReference type="Pfam" id="PF05746">
    <property type="entry name" value="DALR_1"/>
    <property type="match status" value="1"/>
</dbReference>
<comment type="similarity">
    <text evidence="1 9 10">Belongs to the class-I aminoacyl-tRNA synthetase family.</text>
</comment>
<dbReference type="PROSITE" id="PS00178">
    <property type="entry name" value="AA_TRNA_LIGASE_I"/>
    <property type="match status" value="1"/>
</dbReference>
<keyword evidence="6 9" id="KW-0648">Protein biosynthesis</keyword>
<dbReference type="Gene3D" id="3.30.1360.70">
    <property type="entry name" value="Arginyl tRNA synthetase N-terminal domain"/>
    <property type="match status" value="1"/>
</dbReference>
<dbReference type="RefSeq" id="WP_051673230.1">
    <property type="nucleotide sequence ID" value="NZ_CP006873.1"/>
</dbReference>
<dbReference type="Gene3D" id="3.40.50.620">
    <property type="entry name" value="HUPs"/>
    <property type="match status" value="1"/>
</dbReference>
<keyword evidence="7 9" id="KW-0030">Aminoacyl-tRNA synthetase</keyword>
<proteinExistence type="inferred from homology"/>
<evidence type="ECO:0000256" key="3">
    <source>
        <dbReference type="ARBA" id="ARBA00022598"/>
    </source>
</evidence>
<gene>
    <name evidence="9 12" type="primary">argS</name>
    <name evidence="12" type="ORF">FNIIJ_069</name>
</gene>
<name>A0A068DWI6_9FLAO</name>
<evidence type="ECO:0000256" key="9">
    <source>
        <dbReference type="HAMAP-Rule" id="MF_00123"/>
    </source>
</evidence>
<comment type="catalytic activity">
    <reaction evidence="8 9">
        <text>tRNA(Arg) + L-arginine + ATP = L-arginyl-tRNA(Arg) + AMP + diphosphate</text>
        <dbReference type="Rhea" id="RHEA:20301"/>
        <dbReference type="Rhea" id="RHEA-COMP:9658"/>
        <dbReference type="Rhea" id="RHEA-COMP:9673"/>
        <dbReference type="ChEBI" id="CHEBI:30616"/>
        <dbReference type="ChEBI" id="CHEBI:32682"/>
        <dbReference type="ChEBI" id="CHEBI:33019"/>
        <dbReference type="ChEBI" id="CHEBI:78442"/>
        <dbReference type="ChEBI" id="CHEBI:78513"/>
        <dbReference type="ChEBI" id="CHEBI:456215"/>
        <dbReference type="EC" id="6.1.1.19"/>
    </reaction>
</comment>
<keyword evidence="4 9" id="KW-0547">Nucleotide-binding</keyword>
<dbReference type="InterPro" id="IPR035684">
    <property type="entry name" value="ArgRS_core"/>
</dbReference>
<dbReference type="GO" id="GO:0005524">
    <property type="term" value="F:ATP binding"/>
    <property type="evidence" value="ECO:0007669"/>
    <property type="project" value="UniProtKB-UniRule"/>
</dbReference>
<dbReference type="InterPro" id="IPR014729">
    <property type="entry name" value="Rossmann-like_a/b/a_fold"/>
</dbReference>
<dbReference type="EMBL" id="CP006873">
    <property type="protein sequence ID" value="AID37373.1"/>
    <property type="molecule type" value="Genomic_DNA"/>
</dbReference>
<dbReference type="Gene3D" id="1.10.730.10">
    <property type="entry name" value="Isoleucyl-tRNA Synthetase, Domain 1"/>
    <property type="match status" value="1"/>
</dbReference>
<keyword evidence="5 9" id="KW-0067">ATP-binding</keyword>
<dbReference type="PANTHER" id="PTHR11956:SF5">
    <property type="entry name" value="ARGININE--TRNA LIGASE, CYTOPLASMIC"/>
    <property type="match status" value="1"/>
</dbReference>
<evidence type="ECO:0000256" key="1">
    <source>
        <dbReference type="ARBA" id="ARBA00005594"/>
    </source>
</evidence>
<dbReference type="STRING" id="1415657.FNIIJ_069"/>
<feature type="short sequence motif" description="'HIGH' region" evidence="9">
    <location>
        <begin position="123"/>
        <end position="133"/>
    </location>
</feature>
<evidence type="ECO:0000313" key="12">
    <source>
        <dbReference type="EMBL" id="AID37373.1"/>
    </source>
</evidence>
<reference evidence="12 13" key="1">
    <citation type="journal article" date="2014" name="Genome Biol. Evol.">
        <title>Genome sequence of "Candidatus Walczuchella monophlebidarum" the flavobacterial endosymbiont of Llaveia axin axin (Hemiptera: Coccoidea: Monophlebidae).</title>
        <authorList>
            <person name="Rosas-Perez T."/>
            <person name="Rosenblueth M."/>
            <person name="Rincon-Rosales R."/>
            <person name="Mora J."/>
            <person name="Martinez-Romero E."/>
        </authorList>
    </citation>
    <scope>NUCLEOTIDE SEQUENCE [LARGE SCALE GENOMIC DNA]</scope>
    <source>
        <strain evidence="12">FNIIJ</strain>
    </source>
</reference>
<dbReference type="AlphaFoldDB" id="A0A068DWI6"/>
<dbReference type="InterPro" id="IPR009080">
    <property type="entry name" value="tRNAsynth_Ia_anticodon-bd"/>
</dbReference>
<dbReference type="SUPFAM" id="SSF55190">
    <property type="entry name" value="Arginyl-tRNA synthetase (ArgRS), N-terminal 'additional' domain"/>
    <property type="match status" value="1"/>
</dbReference>
<comment type="subcellular location">
    <subcellularLocation>
        <location evidence="9">Cytoplasm</location>
    </subcellularLocation>
</comment>
<dbReference type="HOGENOM" id="CLU_006406_6_1_10"/>
<dbReference type="SUPFAM" id="SSF47323">
    <property type="entry name" value="Anticodon-binding domain of a subclass of class I aminoacyl-tRNA synthetases"/>
    <property type="match status" value="1"/>
</dbReference>
<evidence type="ECO:0000256" key="7">
    <source>
        <dbReference type="ARBA" id="ARBA00023146"/>
    </source>
</evidence>
<protein>
    <recommendedName>
        <fullName evidence="9">Arginine--tRNA ligase</fullName>
        <ecNumber evidence="9">6.1.1.19</ecNumber>
    </recommendedName>
    <alternativeName>
        <fullName evidence="9">Arginyl-tRNA synthetase</fullName>
        <shortName evidence="9">ArgRS</shortName>
    </alternativeName>
</protein>
<dbReference type="InterPro" id="IPR036695">
    <property type="entry name" value="Arg-tRNA-synth_N_sf"/>
</dbReference>
<dbReference type="SMART" id="SM00836">
    <property type="entry name" value="DALR_1"/>
    <property type="match status" value="1"/>
</dbReference>